<dbReference type="InterPro" id="IPR003616">
    <property type="entry name" value="Post-SET_dom"/>
</dbReference>
<evidence type="ECO:0000259" key="1">
    <source>
        <dbReference type="PROSITE" id="PS50868"/>
    </source>
</evidence>
<dbReference type="GO" id="GO:0003677">
    <property type="term" value="F:DNA binding"/>
    <property type="evidence" value="ECO:0007669"/>
    <property type="project" value="UniProtKB-KW"/>
</dbReference>
<dbReference type="RefSeq" id="WP_059862720.1">
    <property type="nucleotide sequence ID" value="NZ_LPAD01000089.1"/>
</dbReference>
<evidence type="ECO:0000313" key="2">
    <source>
        <dbReference type="EMBL" id="KVN79386.1"/>
    </source>
</evidence>
<gene>
    <name evidence="2" type="ORF">WJ68_22050</name>
</gene>
<dbReference type="Proteomes" id="UP000057910">
    <property type="component" value="Unassembled WGS sequence"/>
</dbReference>
<evidence type="ECO:0000313" key="3">
    <source>
        <dbReference type="Proteomes" id="UP000057910"/>
    </source>
</evidence>
<dbReference type="EMBL" id="LPAD01000089">
    <property type="protein sequence ID" value="KVN79386.1"/>
    <property type="molecule type" value="Genomic_DNA"/>
</dbReference>
<dbReference type="PROSITE" id="PS50868">
    <property type="entry name" value="POST_SET"/>
    <property type="match status" value="1"/>
</dbReference>
<accession>A0ABD4DWM5</accession>
<sequence>MSDVVEFKSAFDAVRFALCYSSQQYGETMLAKRLRGESIGTGMGLVGLDGAGQAGQIRRHLWDLPDLHLSVIVARAAPRDLPCSCGAACCSGRTPNLEWKAAIGWLTQASAAYCSGFSHFRVRRAIIERLFGVKCDLSQIADDCEAHRNTVSKQNAAVRLWIDGDRKGETVGVSQVAWSAIERKLSAAGLLRESETA</sequence>
<protein>
    <submittedName>
        <fullName evidence="2">DNA-binding protein</fullName>
    </submittedName>
</protein>
<keyword evidence="2" id="KW-0238">DNA-binding</keyword>
<proteinExistence type="predicted"/>
<dbReference type="AlphaFoldDB" id="A0ABD4DWM5"/>
<organism evidence="2 3">
    <name type="scientific">Burkholderia ubonensis</name>
    <dbReference type="NCBI Taxonomy" id="101571"/>
    <lineage>
        <taxon>Bacteria</taxon>
        <taxon>Pseudomonadati</taxon>
        <taxon>Pseudomonadota</taxon>
        <taxon>Betaproteobacteria</taxon>
        <taxon>Burkholderiales</taxon>
        <taxon>Burkholderiaceae</taxon>
        <taxon>Burkholderia</taxon>
        <taxon>Burkholderia cepacia complex</taxon>
    </lineage>
</organism>
<reference evidence="2 3" key="1">
    <citation type="submission" date="2015-11" db="EMBL/GenBank/DDBJ databases">
        <title>Expanding the genomic diversity of Burkholderia species for the development of highly accurate diagnostics.</title>
        <authorList>
            <person name="Sahl J."/>
            <person name="Keim P."/>
            <person name="Wagner D."/>
        </authorList>
    </citation>
    <scope>NUCLEOTIDE SEQUENCE [LARGE SCALE GENOMIC DNA]</scope>
    <source>
        <strain evidence="2 3">MSMB1585WGS</strain>
    </source>
</reference>
<comment type="caution">
    <text evidence="2">The sequence shown here is derived from an EMBL/GenBank/DDBJ whole genome shotgun (WGS) entry which is preliminary data.</text>
</comment>
<feature type="domain" description="Post-SET" evidence="1">
    <location>
        <begin position="79"/>
        <end position="95"/>
    </location>
</feature>
<name>A0ABD4DWM5_9BURK</name>